<keyword evidence="1" id="KW-1133">Transmembrane helix</keyword>
<keyword evidence="1" id="KW-0472">Membrane</keyword>
<evidence type="ECO:0000313" key="3">
    <source>
        <dbReference type="Proteomes" id="UP000602198"/>
    </source>
</evidence>
<organism evidence="2 3">
    <name type="scientific">Nocardia acididurans</name>
    <dbReference type="NCBI Taxonomy" id="2802282"/>
    <lineage>
        <taxon>Bacteria</taxon>
        <taxon>Bacillati</taxon>
        <taxon>Actinomycetota</taxon>
        <taxon>Actinomycetes</taxon>
        <taxon>Mycobacteriales</taxon>
        <taxon>Nocardiaceae</taxon>
        <taxon>Nocardia</taxon>
    </lineage>
</organism>
<sequence>MRMIYNAAHVYMIAGLISGLFYREFTSLNDFDGETQLSVVHTHLLALGMLFHLILLALEKSFRLTASPLFAWSFRTYNAGVALTVGIMILHGIQQVRGVETGAATAGLAGLGHIVLTVGLILFFINLGKRVA</sequence>
<proteinExistence type="predicted"/>
<dbReference type="RefSeq" id="WP_201957704.1">
    <property type="nucleotide sequence ID" value="NZ_JAERRJ010000020.1"/>
</dbReference>
<name>A0ABS1MIH7_9NOCA</name>
<evidence type="ECO:0000313" key="2">
    <source>
        <dbReference type="EMBL" id="MBL1079860.1"/>
    </source>
</evidence>
<comment type="caution">
    <text evidence="2">The sequence shown here is derived from an EMBL/GenBank/DDBJ whole genome shotgun (WGS) entry which is preliminary data.</text>
</comment>
<keyword evidence="3" id="KW-1185">Reference proteome</keyword>
<dbReference type="EMBL" id="JAERRJ010000020">
    <property type="protein sequence ID" value="MBL1079860.1"/>
    <property type="molecule type" value="Genomic_DNA"/>
</dbReference>
<feature type="transmembrane region" description="Helical" evidence="1">
    <location>
        <begin position="7"/>
        <end position="25"/>
    </location>
</feature>
<feature type="transmembrane region" description="Helical" evidence="1">
    <location>
        <begin position="37"/>
        <end position="58"/>
    </location>
</feature>
<feature type="transmembrane region" description="Helical" evidence="1">
    <location>
        <begin position="105"/>
        <end position="127"/>
    </location>
</feature>
<keyword evidence="1" id="KW-0812">Transmembrane</keyword>
<accession>A0ABS1MIH7</accession>
<protein>
    <submittedName>
        <fullName evidence="2">DUF2871 domain-containing protein</fullName>
    </submittedName>
</protein>
<reference evidence="2 3" key="1">
    <citation type="submission" date="2021-01" db="EMBL/GenBank/DDBJ databases">
        <title>WGS of actinomycetes isolated from Thailand.</title>
        <authorList>
            <person name="Thawai C."/>
        </authorList>
    </citation>
    <scope>NUCLEOTIDE SEQUENCE [LARGE SCALE GENOMIC DNA]</scope>
    <source>
        <strain evidence="2 3">LPG 2</strain>
    </source>
</reference>
<dbReference type="InterPro" id="IPR021299">
    <property type="entry name" value="DUF2871"/>
</dbReference>
<dbReference type="Pfam" id="PF11070">
    <property type="entry name" value="DUF2871"/>
    <property type="match status" value="1"/>
</dbReference>
<evidence type="ECO:0000256" key="1">
    <source>
        <dbReference type="SAM" id="Phobius"/>
    </source>
</evidence>
<gene>
    <name evidence="2" type="ORF">JK358_36220</name>
</gene>
<feature type="transmembrane region" description="Helical" evidence="1">
    <location>
        <begin position="70"/>
        <end position="93"/>
    </location>
</feature>
<dbReference type="Proteomes" id="UP000602198">
    <property type="component" value="Unassembled WGS sequence"/>
</dbReference>